<comment type="subunit">
    <text evidence="4">Homodimer. Polymerizes to form a dynamic ring structure in a strictly GTP-dependent manner. Interacts directly with several other division proteins.</text>
</comment>
<dbReference type="InterPro" id="IPR036525">
    <property type="entry name" value="Tubulin/FtsZ_GTPase_sf"/>
</dbReference>
<dbReference type="AlphaFoldDB" id="A0A2W2AFQ7"/>
<dbReference type="Pfam" id="PF00091">
    <property type="entry name" value="Tubulin"/>
    <property type="match status" value="1"/>
</dbReference>
<dbReference type="Proteomes" id="UP000248745">
    <property type="component" value="Unassembled WGS sequence"/>
</dbReference>
<feature type="domain" description="Tubulin/FtsZ 2-layer sandwich" evidence="9">
    <location>
        <begin position="207"/>
        <end position="328"/>
    </location>
</feature>
<dbReference type="GO" id="GO:0051258">
    <property type="term" value="P:protein polymerization"/>
    <property type="evidence" value="ECO:0007669"/>
    <property type="project" value="UniProtKB-UniRule"/>
</dbReference>
<dbReference type="SUPFAM" id="SSF52490">
    <property type="entry name" value="Tubulin nucleotide-binding domain-like"/>
    <property type="match status" value="1"/>
</dbReference>
<evidence type="ECO:0000256" key="1">
    <source>
        <dbReference type="ARBA" id="ARBA00009690"/>
    </source>
</evidence>
<comment type="caution">
    <text evidence="10">The sequence shown here is derived from an EMBL/GenBank/DDBJ whole genome shotgun (WGS) entry which is preliminary data.</text>
</comment>
<keyword evidence="4 6" id="KW-0132">Cell division</keyword>
<dbReference type="InterPro" id="IPR003008">
    <property type="entry name" value="Tubulin_FtsZ_GTPase"/>
</dbReference>
<feature type="binding site" evidence="4">
    <location>
        <begin position="21"/>
        <end position="25"/>
    </location>
    <ligand>
        <name>GTP</name>
        <dbReference type="ChEBI" id="CHEBI:37565"/>
    </ligand>
</feature>
<feature type="coiled-coil region" evidence="7">
    <location>
        <begin position="490"/>
        <end position="517"/>
    </location>
</feature>
<evidence type="ECO:0000256" key="4">
    <source>
        <dbReference type="HAMAP-Rule" id="MF_00909"/>
    </source>
</evidence>
<dbReference type="GO" id="GO:0032153">
    <property type="term" value="C:cell division site"/>
    <property type="evidence" value="ECO:0007669"/>
    <property type="project" value="UniProtKB-UniRule"/>
</dbReference>
<feature type="binding site" evidence="4">
    <location>
        <position position="144"/>
    </location>
    <ligand>
        <name>GTP</name>
        <dbReference type="ChEBI" id="CHEBI:37565"/>
    </ligand>
</feature>
<sequence>MIHFEIPKNQSSIIKVIGVGGGGSNAVNYMYNLGIDGVDFIVCNTDSQALALSPVPNKIQLGPHLTQGLGAGANPEIGKQASEESIEDITKILKVNTRMAFITAGMGGGTGTGGAPVVSKICRELGVLTVGIVSMPFTYEGRKRMKQAQEGIDRMREHVDTILIISNDKLRMQFGNLPFTQAFAKADDVLATAAKCITDVINTTGQINVDFADVCTVMKNGGVAILGSAAVAGENRSLHAVEQALNSPLLNDNDIRGAKWILLNITSSAGEFEHTMDEAEAIQAYVQQQAGDNCDVILGMGHDPSLEDKIAVTIIATGFNHKEVAPDPAITKRQESEKIIVQLGEVIAESKTPTAVASAATTSSIDPLAPVLVEMPTTPSFTETPTISAPVFTPAAAPVSSVPVPEPTKNDLFSFQPVEKPAMPEPVYNAAPVNNTPTAAVNEVFNNTANTAASSVPVASQETLLQMVIKDELKTEAQNAAFRIGEHVLSAEELEEKRRFEDQKRALEERAERLRKMSFNVKGTESNDEMENVPAYVRRNMDVDNGLASASTFYSGYTVGMNEPKPNNNEASIQTLNTFLEGKKPD</sequence>
<dbReference type="PANTHER" id="PTHR30314">
    <property type="entry name" value="CELL DIVISION PROTEIN FTSZ-RELATED"/>
    <property type="match status" value="1"/>
</dbReference>
<keyword evidence="3 4" id="KW-0342">GTP-binding</keyword>
<dbReference type="SMART" id="SM00865">
    <property type="entry name" value="Tubulin_C"/>
    <property type="match status" value="1"/>
</dbReference>
<evidence type="ECO:0000256" key="3">
    <source>
        <dbReference type="ARBA" id="ARBA00023134"/>
    </source>
</evidence>
<evidence type="ECO:0000256" key="2">
    <source>
        <dbReference type="ARBA" id="ARBA00022741"/>
    </source>
</evidence>
<evidence type="ECO:0000256" key="5">
    <source>
        <dbReference type="NCBIfam" id="TIGR00065"/>
    </source>
</evidence>
<dbReference type="HAMAP" id="MF_00909">
    <property type="entry name" value="FtsZ"/>
    <property type="match status" value="1"/>
</dbReference>
<dbReference type="InterPro" id="IPR045061">
    <property type="entry name" value="FtsZ/CetZ"/>
</dbReference>
<dbReference type="PRINTS" id="PR00423">
    <property type="entry name" value="CELLDVISFTSZ"/>
</dbReference>
<organism evidence="10 11">
    <name type="scientific">Taibaiella soli</name>
    <dbReference type="NCBI Taxonomy" id="1649169"/>
    <lineage>
        <taxon>Bacteria</taxon>
        <taxon>Pseudomonadati</taxon>
        <taxon>Bacteroidota</taxon>
        <taxon>Chitinophagia</taxon>
        <taxon>Chitinophagales</taxon>
        <taxon>Chitinophagaceae</taxon>
        <taxon>Taibaiella</taxon>
    </lineage>
</organism>
<dbReference type="GO" id="GO:0003924">
    <property type="term" value="F:GTPase activity"/>
    <property type="evidence" value="ECO:0007669"/>
    <property type="project" value="UniProtKB-UniRule"/>
</dbReference>
<evidence type="ECO:0000259" key="8">
    <source>
        <dbReference type="SMART" id="SM00864"/>
    </source>
</evidence>
<dbReference type="RefSeq" id="WP_110999437.1">
    <property type="nucleotide sequence ID" value="NZ_QKTW01000018.1"/>
</dbReference>
<dbReference type="FunFam" id="3.40.50.1440:FF:000001">
    <property type="entry name" value="Cell division protein FtsZ"/>
    <property type="match status" value="1"/>
</dbReference>
<dbReference type="NCBIfam" id="TIGR00065">
    <property type="entry name" value="ftsZ"/>
    <property type="match status" value="1"/>
</dbReference>
<keyword evidence="11" id="KW-1185">Reference proteome</keyword>
<reference evidence="10 11" key="1">
    <citation type="submission" date="2018-06" db="EMBL/GenBank/DDBJ databases">
        <title>Mucibacter soli gen. nov., sp. nov., a new member of the family Chitinophagaceae producing mucin.</title>
        <authorList>
            <person name="Kim M.-K."/>
            <person name="Park S."/>
            <person name="Kim T.-S."/>
            <person name="Joung Y."/>
            <person name="Han J.-H."/>
            <person name="Kim S.B."/>
        </authorList>
    </citation>
    <scope>NUCLEOTIDE SEQUENCE [LARGE SCALE GENOMIC DNA]</scope>
    <source>
        <strain evidence="10 11">R1-15</strain>
    </source>
</reference>
<keyword evidence="2 4" id="KW-0547">Nucleotide-binding</keyword>
<dbReference type="GO" id="GO:0005737">
    <property type="term" value="C:cytoplasm"/>
    <property type="evidence" value="ECO:0007669"/>
    <property type="project" value="UniProtKB-SubCell"/>
</dbReference>
<dbReference type="PROSITE" id="PS01135">
    <property type="entry name" value="FTSZ_2"/>
    <property type="match status" value="1"/>
</dbReference>
<feature type="domain" description="Tubulin/FtsZ GTPase" evidence="8">
    <location>
        <begin position="13"/>
        <end position="205"/>
    </location>
</feature>
<comment type="similarity">
    <text evidence="1 4 6">Belongs to the FtsZ family.</text>
</comment>
<feature type="binding site" evidence="4">
    <location>
        <position position="187"/>
    </location>
    <ligand>
        <name>GTP</name>
        <dbReference type="ChEBI" id="CHEBI:37565"/>
    </ligand>
</feature>
<evidence type="ECO:0000313" key="10">
    <source>
        <dbReference type="EMBL" id="PZF72342.1"/>
    </source>
</evidence>
<dbReference type="InterPro" id="IPR000158">
    <property type="entry name" value="Cell_div_FtsZ"/>
</dbReference>
<protein>
    <recommendedName>
        <fullName evidence="4 5">Cell division protein FtsZ</fullName>
    </recommendedName>
</protein>
<keyword evidence="4 6" id="KW-0717">Septation</keyword>
<evidence type="ECO:0000313" key="11">
    <source>
        <dbReference type="Proteomes" id="UP000248745"/>
    </source>
</evidence>
<feature type="binding site" evidence="4">
    <location>
        <begin position="109"/>
        <end position="111"/>
    </location>
    <ligand>
        <name>GTP</name>
        <dbReference type="ChEBI" id="CHEBI:37565"/>
    </ligand>
</feature>
<dbReference type="GO" id="GO:0043093">
    <property type="term" value="P:FtsZ-dependent cytokinesis"/>
    <property type="evidence" value="ECO:0007669"/>
    <property type="project" value="UniProtKB-UniRule"/>
</dbReference>
<name>A0A2W2AFQ7_9BACT</name>
<keyword evidence="7" id="KW-0175">Coiled coil</keyword>
<feature type="binding site" evidence="4">
    <location>
        <position position="140"/>
    </location>
    <ligand>
        <name>GTP</name>
        <dbReference type="ChEBI" id="CHEBI:37565"/>
    </ligand>
</feature>
<dbReference type="SUPFAM" id="SSF55307">
    <property type="entry name" value="Tubulin C-terminal domain-like"/>
    <property type="match status" value="1"/>
</dbReference>
<dbReference type="InterPro" id="IPR008280">
    <property type="entry name" value="Tub_FtsZ_C"/>
</dbReference>
<evidence type="ECO:0000256" key="7">
    <source>
        <dbReference type="SAM" id="Coils"/>
    </source>
</evidence>
<dbReference type="EMBL" id="QKTW01000018">
    <property type="protein sequence ID" value="PZF72342.1"/>
    <property type="molecule type" value="Genomic_DNA"/>
</dbReference>
<comment type="function">
    <text evidence="4 6">Essential cell division protein that forms a contractile ring structure (Z ring) at the future cell division site. The regulation of the ring assembly controls the timing and the location of cell division. One of the functions of the FtsZ ring is to recruit other cell division proteins to the septum to produce a new cell wall between the dividing cells. Binds GTP and shows GTPase activity.</text>
</comment>
<accession>A0A2W2AFQ7</accession>
<dbReference type="PANTHER" id="PTHR30314:SF3">
    <property type="entry name" value="MITOCHONDRIAL DIVISION PROTEIN FSZA"/>
    <property type="match status" value="1"/>
</dbReference>
<dbReference type="OrthoDB" id="9813375at2"/>
<keyword evidence="4" id="KW-0963">Cytoplasm</keyword>
<evidence type="ECO:0000256" key="6">
    <source>
        <dbReference type="RuleBase" id="RU000631"/>
    </source>
</evidence>
<dbReference type="SMART" id="SM00864">
    <property type="entry name" value="Tubulin"/>
    <property type="match status" value="1"/>
</dbReference>
<dbReference type="InterPro" id="IPR020805">
    <property type="entry name" value="Cell_div_FtsZ_CS"/>
</dbReference>
<dbReference type="Gene3D" id="3.30.1330.20">
    <property type="entry name" value="Tubulin/FtsZ, C-terminal domain"/>
    <property type="match status" value="1"/>
</dbReference>
<dbReference type="CDD" id="cd02201">
    <property type="entry name" value="FtsZ_type1"/>
    <property type="match status" value="1"/>
</dbReference>
<dbReference type="InterPro" id="IPR037103">
    <property type="entry name" value="Tubulin/FtsZ-like_C"/>
</dbReference>
<dbReference type="InterPro" id="IPR018316">
    <property type="entry name" value="Tubulin/FtsZ_2-layer-sand-dom"/>
</dbReference>
<dbReference type="GO" id="GO:0000917">
    <property type="term" value="P:division septum assembly"/>
    <property type="evidence" value="ECO:0007669"/>
    <property type="project" value="UniProtKB-KW"/>
</dbReference>
<dbReference type="Pfam" id="PF12327">
    <property type="entry name" value="FtsZ_C"/>
    <property type="match status" value="1"/>
</dbReference>
<dbReference type="Gene3D" id="3.40.50.1440">
    <property type="entry name" value="Tubulin/FtsZ, GTPase domain"/>
    <property type="match status" value="1"/>
</dbReference>
<dbReference type="InterPro" id="IPR024757">
    <property type="entry name" value="FtsZ_C"/>
</dbReference>
<comment type="subcellular location">
    <subcellularLocation>
        <location evidence="4">Cytoplasm</location>
    </subcellularLocation>
    <text evidence="4">Assembles at midcell at the inner surface of the cytoplasmic membrane.</text>
</comment>
<keyword evidence="4 6" id="KW-0131">Cell cycle</keyword>
<gene>
    <name evidence="4" type="primary">ftsZ</name>
    <name evidence="10" type="ORF">DN068_13380</name>
</gene>
<dbReference type="PROSITE" id="PS01134">
    <property type="entry name" value="FTSZ_1"/>
    <property type="match status" value="1"/>
</dbReference>
<proteinExistence type="inferred from homology"/>
<evidence type="ECO:0000259" key="9">
    <source>
        <dbReference type="SMART" id="SM00865"/>
    </source>
</evidence>
<dbReference type="GO" id="GO:0005525">
    <property type="term" value="F:GTP binding"/>
    <property type="evidence" value="ECO:0007669"/>
    <property type="project" value="UniProtKB-UniRule"/>
</dbReference>